<dbReference type="EMBL" id="LJGW01000520">
    <property type="protein sequence ID" value="OEV07395.1"/>
    <property type="molecule type" value="Genomic_DNA"/>
</dbReference>
<dbReference type="InterPro" id="IPR007822">
    <property type="entry name" value="LANC-like"/>
</dbReference>
<feature type="binding site" evidence="1">
    <location>
        <position position="287"/>
    </location>
    <ligand>
        <name>Zn(2+)</name>
        <dbReference type="ChEBI" id="CHEBI:29105"/>
    </ligand>
</feature>
<feature type="binding site" evidence="1">
    <location>
        <position position="337"/>
    </location>
    <ligand>
        <name>Zn(2+)</name>
        <dbReference type="ChEBI" id="CHEBI:29105"/>
    </ligand>
</feature>
<dbReference type="GO" id="GO:0046872">
    <property type="term" value="F:metal ion binding"/>
    <property type="evidence" value="ECO:0007669"/>
    <property type="project" value="UniProtKB-KW"/>
</dbReference>
<feature type="region of interest" description="Disordered" evidence="2">
    <location>
        <begin position="18"/>
        <end position="38"/>
    </location>
</feature>
<dbReference type="GO" id="GO:0031179">
    <property type="term" value="P:peptide modification"/>
    <property type="evidence" value="ECO:0007669"/>
    <property type="project" value="InterPro"/>
</dbReference>
<keyword evidence="1" id="KW-0479">Metal-binding</keyword>
<dbReference type="InterPro" id="IPR033889">
    <property type="entry name" value="LanC"/>
</dbReference>
<dbReference type="PATRIC" id="fig|518642.10.peg.6003"/>
<comment type="caution">
    <text evidence="3">The sequence shown here is derived from an EMBL/GenBank/DDBJ whole genome shotgun (WGS) entry which is preliminary data.</text>
</comment>
<dbReference type="PRINTS" id="PR01950">
    <property type="entry name" value="LANCSUPER"/>
</dbReference>
<organism evidence="3 4">
    <name type="scientific">Streptomyces nanshensis</name>
    <dbReference type="NCBI Taxonomy" id="518642"/>
    <lineage>
        <taxon>Bacteria</taxon>
        <taxon>Bacillati</taxon>
        <taxon>Actinomycetota</taxon>
        <taxon>Actinomycetes</taxon>
        <taxon>Kitasatosporales</taxon>
        <taxon>Streptomycetaceae</taxon>
        <taxon>Streptomyces</taxon>
    </lineage>
</organism>
<dbReference type="SMART" id="SM01260">
    <property type="entry name" value="LANC_like"/>
    <property type="match status" value="1"/>
</dbReference>
<dbReference type="Pfam" id="PF05147">
    <property type="entry name" value="LANC_like"/>
    <property type="match status" value="1"/>
</dbReference>
<dbReference type="Proteomes" id="UP000176005">
    <property type="component" value="Unassembled WGS sequence"/>
</dbReference>
<name>A0A1E7KU00_9ACTN</name>
<evidence type="ECO:0000313" key="4">
    <source>
        <dbReference type="Proteomes" id="UP000176005"/>
    </source>
</evidence>
<evidence type="ECO:0000256" key="2">
    <source>
        <dbReference type="SAM" id="MobiDB-lite"/>
    </source>
</evidence>
<protein>
    <submittedName>
        <fullName evidence="3">Lanthionine synthetase</fullName>
    </submittedName>
</protein>
<gene>
    <name evidence="3" type="ORF">AN218_29430</name>
</gene>
<reference evidence="3 4" key="1">
    <citation type="journal article" date="2016" name="Front. Microbiol.">
        <title>Comparative Genomics Analysis of Streptomyces Species Reveals Their Adaptation to the Marine Environment and Their Diversity at the Genomic Level.</title>
        <authorList>
            <person name="Tian X."/>
            <person name="Zhang Z."/>
            <person name="Yang T."/>
            <person name="Chen M."/>
            <person name="Li J."/>
            <person name="Chen F."/>
            <person name="Yang J."/>
            <person name="Li W."/>
            <person name="Zhang B."/>
            <person name="Zhang Z."/>
            <person name="Wu J."/>
            <person name="Zhang C."/>
            <person name="Long L."/>
            <person name="Xiao J."/>
        </authorList>
    </citation>
    <scope>NUCLEOTIDE SEQUENCE [LARGE SCALE GENOMIC DNA]</scope>
    <source>
        <strain evidence="3 4">SCSIO 10429</strain>
    </source>
</reference>
<dbReference type="PRINTS" id="PR01955">
    <property type="entry name" value="LANCFRANKIA"/>
</dbReference>
<evidence type="ECO:0000256" key="1">
    <source>
        <dbReference type="PIRSR" id="PIRSR607822-1"/>
    </source>
</evidence>
<feature type="compositionally biased region" description="Basic and acidic residues" evidence="2">
    <location>
        <begin position="26"/>
        <end position="38"/>
    </location>
</feature>
<keyword evidence="4" id="KW-1185">Reference proteome</keyword>
<evidence type="ECO:0000313" key="3">
    <source>
        <dbReference type="EMBL" id="OEV07395.1"/>
    </source>
</evidence>
<dbReference type="SUPFAM" id="SSF158745">
    <property type="entry name" value="LanC-like"/>
    <property type="match status" value="1"/>
</dbReference>
<dbReference type="AlphaFoldDB" id="A0A1E7KU00"/>
<dbReference type="Gene3D" id="1.50.10.20">
    <property type="match status" value="1"/>
</dbReference>
<proteinExistence type="predicted"/>
<dbReference type="CDD" id="cd04793">
    <property type="entry name" value="LanC"/>
    <property type="match status" value="1"/>
</dbReference>
<sequence length="412" mass="43463">MREHAATVAAELADALTTPPDVNYGDDVRPDSPRWRDQSLSKGAAGVAVLHGLRAQHGLGGTEAMHAWLARATRDDLTAGPGAGLWFGAPAVGFALHLAAPGRYEGALARLDAAVAQLVHTRLTPAAERMDAALRPSQYEFDVTRGLAGLGAYLLKRDPGGDLLRRVLAYMVRLTRPLPADDAAGSRAPGWWTADIPASSRDSAFAHGHANLGMAHGITGPLALLALAMREGITVDGHADAIETISLHLDVWRQPSVAGPWWPERITLDEMEDGRPHRNGPARPSWCYGTPGIARAQQLAALALGDTARQQAAEHALACCLADPVQLARITDPALCHGWAGIVATAWHAAADATTSLDHSLDRLLVRLLDHARDTARDQAPGLIEGSAGTALTLHSIATGTTGGWPTCLLIN</sequence>
<feature type="binding site" evidence="1">
    <location>
        <position position="336"/>
    </location>
    <ligand>
        <name>Zn(2+)</name>
        <dbReference type="ChEBI" id="CHEBI:29105"/>
    </ligand>
</feature>
<accession>A0A1E7KU00</accession>
<keyword evidence="1" id="KW-0862">Zinc</keyword>